<feature type="compositionally biased region" description="Polar residues" evidence="1">
    <location>
        <begin position="1"/>
        <end position="15"/>
    </location>
</feature>
<organism evidence="2 3">
    <name type="scientific">Pleurodeles waltl</name>
    <name type="common">Iberian ribbed newt</name>
    <dbReference type="NCBI Taxonomy" id="8319"/>
    <lineage>
        <taxon>Eukaryota</taxon>
        <taxon>Metazoa</taxon>
        <taxon>Chordata</taxon>
        <taxon>Craniata</taxon>
        <taxon>Vertebrata</taxon>
        <taxon>Euteleostomi</taxon>
        <taxon>Amphibia</taxon>
        <taxon>Batrachia</taxon>
        <taxon>Caudata</taxon>
        <taxon>Salamandroidea</taxon>
        <taxon>Salamandridae</taxon>
        <taxon>Pleurodelinae</taxon>
        <taxon>Pleurodeles</taxon>
    </lineage>
</organism>
<evidence type="ECO:0000313" key="3">
    <source>
        <dbReference type="Proteomes" id="UP001066276"/>
    </source>
</evidence>
<name>A0AAV7NCY9_PLEWA</name>
<proteinExistence type="predicted"/>
<comment type="caution">
    <text evidence="2">The sequence shown here is derived from an EMBL/GenBank/DDBJ whole genome shotgun (WGS) entry which is preliminary data.</text>
</comment>
<dbReference type="AlphaFoldDB" id="A0AAV7NCY9"/>
<sequence>MGTPPASSDDFNLNMANHGKRSTRERALDQSLGVPQQVSRCRDMDKCDHPLVRALEAFELRALNCRFLTDCPMNPTHKSKKSASTLDYTFVSMDLGVALPLEAAPQAAPHLDMELQLSPLEVLVQVLAVQLHLDSTSAILVSPPQLV</sequence>
<evidence type="ECO:0000256" key="1">
    <source>
        <dbReference type="SAM" id="MobiDB-lite"/>
    </source>
</evidence>
<reference evidence="2" key="1">
    <citation type="journal article" date="2022" name="bioRxiv">
        <title>Sequencing and chromosome-scale assembly of the giantPleurodeles waltlgenome.</title>
        <authorList>
            <person name="Brown T."/>
            <person name="Elewa A."/>
            <person name="Iarovenko S."/>
            <person name="Subramanian E."/>
            <person name="Araus A.J."/>
            <person name="Petzold A."/>
            <person name="Susuki M."/>
            <person name="Suzuki K.-i.T."/>
            <person name="Hayashi T."/>
            <person name="Toyoda A."/>
            <person name="Oliveira C."/>
            <person name="Osipova E."/>
            <person name="Leigh N.D."/>
            <person name="Simon A."/>
            <person name="Yun M.H."/>
        </authorList>
    </citation>
    <scope>NUCLEOTIDE SEQUENCE</scope>
    <source>
        <strain evidence="2">20211129_DDA</strain>
        <tissue evidence="2">Liver</tissue>
    </source>
</reference>
<dbReference type="EMBL" id="JANPWB010000012">
    <property type="protein sequence ID" value="KAJ1113931.1"/>
    <property type="molecule type" value="Genomic_DNA"/>
</dbReference>
<dbReference type="Proteomes" id="UP001066276">
    <property type="component" value="Chromosome 8"/>
</dbReference>
<feature type="region of interest" description="Disordered" evidence="1">
    <location>
        <begin position="1"/>
        <end position="29"/>
    </location>
</feature>
<gene>
    <name evidence="2" type="ORF">NDU88_002171</name>
</gene>
<keyword evidence="3" id="KW-1185">Reference proteome</keyword>
<accession>A0AAV7NCY9</accession>
<evidence type="ECO:0000313" key="2">
    <source>
        <dbReference type="EMBL" id="KAJ1113931.1"/>
    </source>
</evidence>
<protein>
    <submittedName>
        <fullName evidence="2">Uncharacterized protein</fullName>
    </submittedName>
</protein>